<feature type="domain" description="Mannosylglycerate hydrolase MGH1-like glycoside hydrolase" evidence="3">
    <location>
        <begin position="320"/>
        <end position="650"/>
    </location>
</feature>
<feature type="domain" description="Glucosidase YgjK N-terminal" evidence="2">
    <location>
        <begin position="45"/>
        <end position="186"/>
    </location>
</feature>
<dbReference type="GO" id="GO:0005993">
    <property type="term" value="P:trehalose catabolic process"/>
    <property type="evidence" value="ECO:0007669"/>
    <property type="project" value="TreeGrafter"/>
</dbReference>
<sequence>MSLIRSCCLCSFVLLASVNEFNVTKKDAERSHFPDVLSMGFEVSDPEKIETNVFSDLGAWHAYTQPTSAKDHGAFIGPLLMDLKGEWLGNTISKIGIKEAEKLIDLSGAKTELKYYPGLLTQEMWINDLKVELQLIFVSNRSAMINTRVYNLGKKERKLQLSWTGKSLLTGAQIKKAEKEVNISFNDNEHRFTQQFDGSHKMNIQVSGNGYQADLEEISIQPDAHFSIGQTQSYYLNAAEEQAATTTAFNFNKEFRANQRRWDKYLNDYFNAPGLPLSSVVQQKLAVKSIVTLQTNWRSKSKDLLHGGVFPSLNYQGFYGFWSWDSWKQAVGLSYFNPALAKENMLAMFDYQDEHGMVADCIYTDKKENNWRDTKPPLAAWAVWKIYAQSKDVSFLNTIYPKLVKYHNWWYKNRDHNKNGLCEFGSTDGTRIAAAWESGMDNAVRFDKAVLLKNNATAWSLNQESVDLNAYLYAEKGYLAKIALAMGNRKAQQEWKSQLLPLKQKINQTFFREEKGFYYDKSLEGQWIDVDGPEGWLPLWCGLADQQQFNSVLKMIKKTNKFDTSVPLATLAADHPGFDPLKGYWRGPVWLDQFYFGYSGLLRYGRKEEANYFLNKLLKNAEGLQGQGAIRENYHPLSGKGLNAKNFSWSAAHLLIILKENTHDTF</sequence>
<dbReference type="AlphaFoldDB" id="A0A1H0L3D4"/>
<dbReference type="Pfam" id="PF22422">
    <property type="entry name" value="MGH1-like_GH"/>
    <property type="match status" value="1"/>
</dbReference>
<dbReference type="InterPro" id="IPR054491">
    <property type="entry name" value="MGH1-like_GH"/>
</dbReference>
<proteinExistence type="predicted"/>
<evidence type="ECO:0000313" key="5">
    <source>
        <dbReference type="Proteomes" id="UP000183200"/>
    </source>
</evidence>
<dbReference type="PANTHER" id="PTHR23403">
    <property type="entry name" value="TREHALASE"/>
    <property type="match status" value="1"/>
</dbReference>
<evidence type="ECO:0000259" key="2">
    <source>
        <dbReference type="Pfam" id="PF21152"/>
    </source>
</evidence>
<dbReference type="InterPro" id="IPR048450">
    <property type="entry name" value="YgjK_N"/>
</dbReference>
<evidence type="ECO:0000256" key="1">
    <source>
        <dbReference type="SAM" id="SignalP"/>
    </source>
</evidence>
<evidence type="ECO:0000313" key="4">
    <source>
        <dbReference type="EMBL" id="SDO62739.1"/>
    </source>
</evidence>
<feature type="chain" id="PRO_5010219847" evidence="1">
    <location>
        <begin position="17"/>
        <end position="666"/>
    </location>
</feature>
<keyword evidence="1" id="KW-0732">Signal</keyword>
<protein>
    <submittedName>
        <fullName evidence="4">Putative isomerase</fullName>
    </submittedName>
</protein>
<accession>A0A1H0L3D4</accession>
<evidence type="ECO:0000259" key="3">
    <source>
        <dbReference type="Pfam" id="PF22422"/>
    </source>
</evidence>
<reference evidence="5" key="1">
    <citation type="submission" date="2016-10" db="EMBL/GenBank/DDBJ databases">
        <authorList>
            <person name="Varghese N."/>
            <person name="Submissions S."/>
        </authorList>
    </citation>
    <scope>NUCLEOTIDE SEQUENCE [LARGE SCALE GENOMIC DNA]</scope>
    <source>
        <strain evidence="5">DSM 19110</strain>
    </source>
</reference>
<dbReference type="PANTHER" id="PTHR23403:SF1">
    <property type="entry name" value="TREHALASE"/>
    <property type="match status" value="1"/>
</dbReference>
<dbReference type="InterPro" id="IPR001661">
    <property type="entry name" value="Glyco_hydro_37"/>
</dbReference>
<dbReference type="EMBL" id="FNGY01000017">
    <property type="protein sequence ID" value="SDO62739.1"/>
    <property type="molecule type" value="Genomic_DNA"/>
</dbReference>
<gene>
    <name evidence="4" type="ORF">SAMN05421820_11742</name>
</gene>
<dbReference type="InterPro" id="IPR012341">
    <property type="entry name" value="6hp_glycosidase-like_sf"/>
</dbReference>
<dbReference type="GO" id="GO:0004555">
    <property type="term" value="F:alpha,alpha-trehalase activity"/>
    <property type="evidence" value="ECO:0007669"/>
    <property type="project" value="InterPro"/>
</dbReference>
<dbReference type="GO" id="GO:0016853">
    <property type="term" value="F:isomerase activity"/>
    <property type="evidence" value="ECO:0007669"/>
    <property type="project" value="UniProtKB-KW"/>
</dbReference>
<dbReference type="InterPro" id="IPR008928">
    <property type="entry name" value="6-hairpin_glycosidase_sf"/>
</dbReference>
<organism evidence="4 5">
    <name type="scientific">Pedobacter steynii</name>
    <dbReference type="NCBI Taxonomy" id="430522"/>
    <lineage>
        <taxon>Bacteria</taxon>
        <taxon>Pseudomonadati</taxon>
        <taxon>Bacteroidota</taxon>
        <taxon>Sphingobacteriia</taxon>
        <taxon>Sphingobacteriales</taxon>
        <taxon>Sphingobacteriaceae</taxon>
        <taxon>Pedobacter</taxon>
    </lineage>
</organism>
<dbReference type="Gene3D" id="1.50.10.10">
    <property type="match status" value="1"/>
</dbReference>
<dbReference type="STRING" id="430522.BFS30_13500"/>
<keyword evidence="4" id="KW-0413">Isomerase</keyword>
<dbReference type="Pfam" id="PF21152">
    <property type="entry name" value="YgjK_N"/>
    <property type="match status" value="1"/>
</dbReference>
<dbReference type="SUPFAM" id="SSF48208">
    <property type="entry name" value="Six-hairpin glycosidases"/>
    <property type="match status" value="1"/>
</dbReference>
<dbReference type="Proteomes" id="UP000183200">
    <property type="component" value="Unassembled WGS sequence"/>
</dbReference>
<feature type="signal peptide" evidence="1">
    <location>
        <begin position="1"/>
        <end position="16"/>
    </location>
</feature>
<dbReference type="OrthoDB" id="9781878at2"/>
<dbReference type="Gene3D" id="2.70.98.50">
    <property type="entry name" value="putative glycoside hydrolase family protein from bacillus halodurans"/>
    <property type="match status" value="1"/>
</dbReference>
<keyword evidence="5" id="KW-1185">Reference proteome</keyword>
<name>A0A1H0L3D4_9SPHI</name>